<feature type="transmembrane region" description="Helical" evidence="12">
    <location>
        <begin position="6"/>
        <end position="26"/>
    </location>
</feature>
<keyword evidence="8" id="KW-0274">FAD</keyword>
<dbReference type="GO" id="GO:0033765">
    <property type="term" value="F:steroid dehydrogenase activity, acting on the CH-CH group of donors"/>
    <property type="evidence" value="ECO:0007669"/>
    <property type="project" value="UniProtKB-ARBA"/>
</dbReference>
<keyword evidence="7" id="KW-0662">Pyridine nucleotide biosynthesis</keyword>
<evidence type="ECO:0000256" key="8">
    <source>
        <dbReference type="ARBA" id="ARBA00022827"/>
    </source>
</evidence>
<evidence type="ECO:0000256" key="12">
    <source>
        <dbReference type="SAM" id="Phobius"/>
    </source>
</evidence>
<accession>A0A1I0MGT0</accession>
<dbReference type="GO" id="GO:0008734">
    <property type="term" value="F:L-aspartate oxidase activity"/>
    <property type="evidence" value="ECO:0007669"/>
    <property type="project" value="UniProtKB-EC"/>
</dbReference>
<evidence type="ECO:0000256" key="5">
    <source>
        <dbReference type="ARBA" id="ARBA00021901"/>
    </source>
</evidence>
<reference evidence="14 15" key="1">
    <citation type="submission" date="2016-10" db="EMBL/GenBank/DDBJ databases">
        <authorList>
            <person name="de Groot N.N."/>
        </authorList>
    </citation>
    <scope>NUCLEOTIDE SEQUENCE [LARGE SCALE GENOMIC DNA]</scope>
    <source>
        <strain evidence="14 15">DSM 9179</strain>
    </source>
</reference>
<organism evidence="14 15">
    <name type="scientific">[Clostridium] fimetarium</name>
    <dbReference type="NCBI Taxonomy" id="99656"/>
    <lineage>
        <taxon>Bacteria</taxon>
        <taxon>Bacillati</taxon>
        <taxon>Bacillota</taxon>
        <taxon>Clostridia</taxon>
        <taxon>Lachnospirales</taxon>
        <taxon>Lachnospiraceae</taxon>
    </lineage>
</organism>
<dbReference type="InterPro" id="IPR027477">
    <property type="entry name" value="Succ_DH/fumarate_Rdtase_cat_sf"/>
</dbReference>
<dbReference type="InterPro" id="IPR036188">
    <property type="entry name" value="FAD/NAD-bd_sf"/>
</dbReference>
<protein>
    <recommendedName>
        <fullName evidence="5">L-aspartate oxidase</fullName>
        <ecNumber evidence="4">1.4.3.16</ecNumber>
    </recommendedName>
    <alternativeName>
        <fullName evidence="10">Quinolinate synthase B</fullName>
    </alternativeName>
</protein>
<comment type="catalytic activity">
    <reaction evidence="11">
        <text>L-aspartate + O2 = iminosuccinate + H2O2</text>
        <dbReference type="Rhea" id="RHEA:25876"/>
        <dbReference type="ChEBI" id="CHEBI:15379"/>
        <dbReference type="ChEBI" id="CHEBI:16240"/>
        <dbReference type="ChEBI" id="CHEBI:29991"/>
        <dbReference type="ChEBI" id="CHEBI:77875"/>
        <dbReference type="EC" id="1.4.3.16"/>
    </reaction>
    <physiologicalReaction direction="left-to-right" evidence="11">
        <dbReference type="Rhea" id="RHEA:25877"/>
    </physiologicalReaction>
</comment>
<dbReference type="GO" id="GO:0034628">
    <property type="term" value="P:'de novo' NAD+ biosynthetic process from L-aspartate"/>
    <property type="evidence" value="ECO:0007669"/>
    <property type="project" value="TreeGrafter"/>
</dbReference>
<evidence type="ECO:0000313" key="14">
    <source>
        <dbReference type="EMBL" id="SEV86970.1"/>
    </source>
</evidence>
<dbReference type="FunFam" id="3.90.700.10:FF:000002">
    <property type="entry name" value="L-aspartate oxidase"/>
    <property type="match status" value="1"/>
</dbReference>
<proteinExistence type="inferred from homology"/>
<evidence type="ECO:0000256" key="9">
    <source>
        <dbReference type="ARBA" id="ARBA00023002"/>
    </source>
</evidence>
<dbReference type="InterPro" id="IPR005288">
    <property type="entry name" value="NadB"/>
</dbReference>
<evidence type="ECO:0000256" key="2">
    <source>
        <dbReference type="ARBA" id="ARBA00004950"/>
    </source>
</evidence>
<sequence>MERKEYDVIIVGTGAAGLFTAISFPVNYKILMITKDTIENSDSYLAQGGISTLLRADDYNAYYEDTMKAGHFENRPESVEKMIRSSNGIIQQLIKVGVDFDKNEAGQLDYTREGGHSTYRILHHQDVTGKEIVSKLLTKVRTCKNITILENTTMVDIVAKDNECQGIVMKDFNGISACYGKSIILATGGIGGVFKNSTNFPHISGDSFAIALRHKIKLENIDYIQIHPTVLYSKKKGRRFLISESVRGEGAVLLNEDKNRFVDELQPRDVVTEAISKEMKKYNTDHVYLCLKNISKKEILSHFPNIYKRCLEEGYDATKDLIPVTPAQHYLMGGIKVNTIGETSMSHLFAVGETACNGVHGANRLASNSLLESLVFGQNTAQNICKNQVDTKIVVSEVQIKDYNDIEKWQQENVKILLNEIKRRDVKFYDKWCNA</sequence>
<evidence type="ECO:0000256" key="3">
    <source>
        <dbReference type="ARBA" id="ARBA00008562"/>
    </source>
</evidence>
<dbReference type="STRING" id="99656.SAMN05421659_101471"/>
<dbReference type="PRINTS" id="PR00368">
    <property type="entry name" value="FADPNR"/>
</dbReference>
<dbReference type="EC" id="1.4.3.16" evidence="4"/>
<dbReference type="OrthoDB" id="9806724at2"/>
<dbReference type="Proteomes" id="UP000199701">
    <property type="component" value="Unassembled WGS sequence"/>
</dbReference>
<keyword evidence="12" id="KW-0472">Membrane</keyword>
<evidence type="ECO:0000256" key="6">
    <source>
        <dbReference type="ARBA" id="ARBA00022630"/>
    </source>
</evidence>
<dbReference type="InterPro" id="IPR003953">
    <property type="entry name" value="FAD-dep_OxRdtase_2_FAD-bd"/>
</dbReference>
<evidence type="ECO:0000313" key="15">
    <source>
        <dbReference type="Proteomes" id="UP000199701"/>
    </source>
</evidence>
<keyword evidence="15" id="KW-1185">Reference proteome</keyword>
<dbReference type="Gene3D" id="3.90.700.10">
    <property type="entry name" value="Succinate dehydrogenase/fumarate reductase flavoprotein, catalytic domain"/>
    <property type="match status" value="1"/>
</dbReference>
<gene>
    <name evidence="14" type="ORF">SAMN05421659_101471</name>
</gene>
<keyword evidence="12" id="KW-0812">Transmembrane</keyword>
<dbReference type="RefSeq" id="WP_092450138.1">
    <property type="nucleotide sequence ID" value="NZ_FOJI01000001.1"/>
</dbReference>
<dbReference type="PANTHER" id="PTHR42716">
    <property type="entry name" value="L-ASPARTATE OXIDASE"/>
    <property type="match status" value="1"/>
</dbReference>
<dbReference type="SUPFAM" id="SSF56425">
    <property type="entry name" value="Succinate dehydrogenase/fumarate reductase flavoprotein, catalytic domain"/>
    <property type="match status" value="1"/>
</dbReference>
<dbReference type="Gene3D" id="3.50.50.60">
    <property type="entry name" value="FAD/NAD(P)-binding domain"/>
    <property type="match status" value="1"/>
</dbReference>
<name>A0A1I0MGT0_9FIRM</name>
<dbReference type="AlphaFoldDB" id="A0A1I0MGT0"/>
<evidence type="ECO:0000256" key="1">
    <source>
        <dbReference type="ARBA" id="ARBA00001974"/>
    </source>
</evidence>
<keyword evidence="6" id="KW-0285">Flavoprotein</keyword>
<comment type="similarity">
    <text evidence="3">Belongs to the FAD-dependent oxidoreductase 2 family. NadB subfamily.</text>
</comment>
<dbReference type="SUPFAM" id="SSF51905">
    <property type="entry name" value="FAD/NAD(P)-binding domain"/>
    <property type="match status" value="1"/>
</dbReference>
<comment type="cofactor">
    <cofactor evidence="1">
        <name>FAD</name>
        <dbReference type="ChEBI" id="CHEBI:57692"/>
    </cofactor>
</comment>
<keyword evidence="12" id="KW-1133">Transmembrane helix</keyword>
<evidence type="ECO:0000256" key="4">
    <source>
        <dbReference type="ARBA" id="ARBA00012173"/>
    </source>
</evidence>
<evidence type="ECO:0000256" key="7">
    <source>
        <dbReference type="ARBA" id="ARBA00022642"/>
    </source>
</evidence>
<dbReference type="Pfam" id="PF00890">
    <property type="entry name" value="FAD_binding_2"/>
    <property type="match status" value="1"/>
</dbReference>
<dbReference type="UniPathway" id="UPA00253">
    <property type="reaction ID" value="UER00326"/>
</dbReference>
<dbReference type="PANTHER" id="PTHR42716:SF2">
    <property type="entry name" value="L-ASPARTATE OXIDASE, CHLOROPLASTIC"/>
    <property type="match status" value="1"/>
</dbReference>
<keyword evidence="9" id="KW-0560">Oxidoreductase</keyword>
<evidence type="ECO:0000259" key="13">
    <source>
        <dbReference type="Pfam" id="PF00890"/>
    </source>
</evidence>
<evidence type="ECO:0000256" key="10">
    <source>
        <dbReference type="ARBA" id="ARBA00030386"/>
    </source>
</evidence>
<feature type="domain" description="FAD-dependent oxidoreductase 2 FAD-binding" evidence="13">
    <location>
        <begin position="7"/>
        <end position="370"/>
    </location>
</feature>
<dbReference type="EMBL" id="FOJI01000001">
    <property type="protein sequence ID" value="SEV86970.1"/>
    <property type="molecule type" value="Genomic_DNA"/>
</dbReference>
<comment type="pathway">
    <text evidence="2">Cofactor biosynthesis; NAD(+) biosynthesis; iminoaspartate from L-aspartate (oxidase route): step 1/1.</text>
</comment>
<evidence type="ECO:0000256" key="11">
    <source>
        <dbReference type="ARBA" id="ARBA00048305"/>
    </source>
</evidence>
<dbReference type="NCBIfam" id="NF004820">
    <property type="entry name" value="PRK06175.1"/>
    <property type="match status" value="1"/>
</dbReference>